<feature type="compositionally biased region" description="Low complexity" evidence="1">
    <location>
        <begin position="391"/>
        <end position="407"/>
    </location>
</feature>
<feature type="compositionally biased region" description="Low complexity" evidence="1">
    <location>
        <begin position="695"/>
        <end position="726"/>
    </location>
</feature>
<sequence>MASAPPPSTLYEDAFAQARSPAHVFRAVDDRIQTHRALALDLVALVHDRIVAEQHYSQALERIEQRLHASSAKDALFRERAQLAVAPAEQDRLLGDGWSAVRRALEADVREARRAHDQWRTRVEADVERPLAQSLTRGDWAKWSAAQQHLAAAVSEYDALVDKVSKQQAKAATKSSAASKLLQAQSALAQAGSGLTSDLPPFLALSHNLDLAHAAFLKEALVRAGTLTADLGRERMDAGERIVNLVLAVDHPADAEQWALREGMKLSGGGGGAGLGTVGEFGETPAASAPASSRARTESVYDDAASTVSGATGVSRSRTTSRPASSAPPPPPAAPLPIPTSRSDAESRSTHNDKPSRASRFGGKLSSVFGGGGDKDKDKKHRDRSSSIPNSAKYATAAAASSSFQPEPDAPPVPVPVERRPSAISSSSLGSDLLSSGNYTGGQAPLQPDPAAAPGGVSRRKSLMPGGLFGRRASSARLGDGDGDGGAGAGSPSLAVREREDGASSSAAFGALSDEPAAMGGQGAGAREVDAEGFSVPPRGYDRAIGEGQGQARNLMDEDDDDEGMGARGTSIPKLSIAPQLATPSSPPLLPQESEQARLAALESVKNALGPAPSPSEGGLGRRATVARGRRGGERNTVYGGVPGAGPERADSALSASTTSAMSEDDRPLAAVVAEREKEKEKEKHRRAAPPPPTSAARAPAPAAAVAEAPLASPLPLSPTPTGGSAFSPSASFAGAAPGRAMSIMSASSSLHTAAPARPDPFAASTGPGLRVSVTETVNVLLKAGEVTRVMVVGEVGVSLRTAELDASKTVKLRLSGLDACEKSAPNAAYLASADGAGDFTLSPSFASTTQGATTPVLKYQLSSTLATPAVAPLVIKPTWRCEPGLARAIVTYGLSAQSPLATAELDDLRLDLVLASGTASAFQAKPATAALAQGGRALSFALDSATSGGPEGNKLLASLTTEGAAAAQPAPVSASWVVRGRTVGNVGVEVLEGAEGGVVELVRETRAGKYLAA</sequence>
<feature type="compositionally biased region" description="Low complexity" evidence="1">
    <location>
        <begin position="315"/>
        <end position="325"/>
    </location>
</feature>
<feature type="compositionally biased region" description="Low complexity" evidence="1">
    <location>
        <begin position="652"/>
        <end position="662"/>
    </location>
</feature>
<dbReference type="Gene3D" id="1.20.1270.60">
    <property type="entry name" value="Arfaptin homology (AH) domain/BAR domain"/>
    <property type="match status" value="1"/>
</dbReference>
<reference evidence="3 4" key="1">
    <citation type="submission" date="2021-12" db="EMBL/GenBank/DDBJ databases">
        <title>High titer production of polyol ester of fatty acids by Rhodotorula paludigena BS15 towards product separation-free biomass refinery.</title>
        <authorList>
            <person name="Mano J."/>
            <person name="Ono H."/>
            <person name="Tanaka T."/>
            <person name="Naito K."/>
            <person name="Sushida H."/>
            <person name="Ike M."/>
            <person name="Tokuyasu K."/>
            <person name="Kitaoka M."/>
        </authorList>
    </citation>
    <scope>NUCLEOTIDE SEQUENCE [LARGE SCALE GENOMIC DNA]</scope>
    <source>
        <strain evidence="3 4">BS15</strain>
    </source>
</reference>
<feature type="compositionally biased region" description="Basic and acidic residues" evidence="1">
    <location>
        <begin position="343"/>
        <end position="356"/>
    </location>
</feature>
<feature type="domain" description="MHD" evidence="2">
    <location>
        <begin position="767"/>
        <end position="1014"/>
    </location>
</feature>
<comment type="caution">
    <text evidence="3">The sequence shown here is derived from an EMBL/GenBank/DDBJ whole genome shotgun (WGS) entry which is preliminary data.</text>
</comment>
<protein>
    <recommendedName>
        <fullName evidence="2">MHD domain-containing protein</fullName>
    </recommendedName>
</protein>
<evidence type="ECO:0000313" key="3">
    <source>
        <dbReference type="EMBL" id="GJN93821.1"/>
    </source>
</evidence>
<accession>A0AAV5GWE2</accession>
<proteinExistence type="predicted"/>
<dbReference type="InterPro" id="IPR027267">
    <property type="entry name" value="AH/BAR_dom_sf"/>
</dbReference>
<organism evidence="3 4">
    <name type="scientific">Rhodotorula paludigena</name>
    <dbReference type="NCBI Taxonomy" id="86838"/>
    <lineage>
        <taxon>Eukaryota</taxon>
        <taxon>Fungi</taxon>
        <taxon>Dikarya</taxon>
        <taxon>Basidiomycota</taxon>
        <taxon>Pucciniomycotina</taxon>
        <taxon>Microbotryomycetes</taxon>
        <taxon>Sporidiobolales</taxon>
        <taxon>Sporidiobolaceae</taxon>
        <taxon>Rhodotorula</taxon>
    </lineage>
</organism>
<feature type="compositionally biased region" description="Basic and acidic residues" evidence="1">
    <location>
        <begin position="664"/>
        <end position="682"/>
    </location>
</feature>
<dbReference type="Proteomes" id="UP001342314">
    <property type="component" value="Unassembled WGS sequence"/>
</dbReference>
<feature type="compositionally biased region" description="Pro residues" evidence="1">
    <location>
        <begin position="326"/>
        <end position="338"/>
    </location>
</feature>
<dbReference type="PROSITE" id="PS51072">
    <property type="entry name" value="MHD"/>
    <property type="match status" value="1"/>
</dbReference>
<feature type="compositionally biased region" description="Low complexity" evidence="1">
    <location>
        <begin position="503"/>
        <end position="513"/>
    </location>
</feature>
<dbReference type="Pfam" id="PF10291">
    <property type="entry name" value="muHD"/>
    <property type="match status" value="1"/>
</dbReference>
<dbReference type="AlphaFoldDB" id="A0AAV5GWE2"/>
<feature type="compositionally biased region" description="Low complexity" evidence="1">
    <location>
        <begin position="280"/>
        <end position="294"/>
    </location>
</feature>
<evidence type="ECO:0000256" key="1">
    <source>
        <dbReference type="SAM" id="MobiDB-lite"/>
    </source>
</evidence>
<dbReference type="InterPro" id="IPR028565">
    <property type="entry name" value="MHD"/>
</dbReference>
<dbReference type="InterPro" id="IPR018808">
    <property type="entry name" value="Muniscin_C"/>
</dbReference>
<feature type="compositionally biased region" description="Low complexity" evidence="1">
    <location>
        <begin position="425"/>
        <end position="456"/>
    </location>
</feature>
<evidence type="ECO:0000313" key="4">
    <source>
        <dbReference type="Proteomes" id="UP001342314"/>
    </source>
</evidence>
<dbReference type="EMBL" id="BQKY01000015">
    <property type="protein sequence ID" value="GJN93821.1"/>
    <property type="molecule type" value="Genomic_DNA"/>
</dbReference>
<keyword evidence="4" id="KW-1185">Reference proteome</keyword>
<name>A0AAV5GWE2_9BASI</name>
<feature type="region of interest" description="Disordered" evidence="1">
    <location>
        <begin position="276"/>
        <end position="726"/>
    </location>
</feature>
<gene>
    <name evidence="3" type="ORF">Rhopal_006879-T1</name>
</gene>
<evidence type="ECO:0000259" key="2">
    <source>
        <dbReference type="PROSITE" id="PS51072"/>
    </source>
</evidence>